<dbReference type="InterPro" id="IPR017943">
    <property type="entry name" value="Bactericidal_perm-incr_a/b_dom"/>
</dbReference>
<accession>A0ABR1CIJ5</accession>
<reference evidence="1 2" key="1">
    <citation type="submission" date="2023-08" db="EMBL/GenBank/DDBJ databases">
        <title>A Necator americanus chromosomal reference genome.</title>
        <authorList>
            <person name="Ilik V."/>
            <person name="Petrzelkova K.J."/>
            <person name="Pardy F."/>
            <person name="Fuh T."/>
            <person name="Niatou-Singa F.S."/>
            <person name="Gouil Q."/>
            <person name="Baker L."/>
            <person name="Ritchie M.E."/>
            <person name="Jex A.R."/>
            <person name="Gazzola D."/>
            <person name="Li H."/>
            <person name="Toshio Fujiwara R."/>
            <person name="Zhan B."/>
            <person name="Aroian R.V."/>
            <person name="Pafco B."/>
            <person name="Schwarz E.M."/>
        </authorList>
    </citation>
    <scope>NUCLEOTIDE SEQUENCE [LARGE SCALE GENOMIC DNA]</scope>
    <source>
        <strain evidence="1 2">Aroian</strain>
        <tissue evidence="1">Whole animal</tissue>
    </source>
</reference>
<name>A0ABR1CIJ5_NECAM</name>
<evidence type="ECO:0008006" key="3">
    <source>
        <dbReference type="Google" id="ProtNLM"/>
    </source>
</evidence>
<comment type="caution">
    <text evidence="1">The sequence shown here is derived from an EMBL/GenBank/DDBJ whole genome shotgun (WGS) entry which is preliminary data.</text>
</comment>
<protein>
    <recommendedName>
        <fullName evidence="3">LBP / BPI / CETP family protein</fullName>
    </recommendedName>
</protein>
<sequence>MSDVSNSFSAWETLPEDEPPLYIAHSHLHATMRRYTVVEKSFLKYHISDGKVDYFSVPKSGVSLQEMDNGVHLSMNDVEFHASLKAELEVGVKPFEKWSVTAKTRGNVEAVSENANIDVKLKWSNFKFIPTVSMNSNVRVVFAENVEVLKFLSGKIEKMIASKVNSKVPKKIADAIRRQVNPSLKQFKQQLVSMGYKKYHVDWTFKQQLVSMGYKKYHVDWTVHNNTLRVALTPKSGKAVVSPVTPIDNMLCLNASIVSMSSTNKSRVKKAAVTNGFDIICVAPKYRCEENSCSACTDIDIIPVMANSTDRLNSCLPAI</sequence>
<gene>
    <name evidence="1" type="primary">Necator_chrII.g7567</name>
    <name evidence="1" type="ORF">RB195_019773</name>
</gene>
<dbReference type="Proteomes" id="UP001303046">
    <property type="component" value="Unassembled WGS sequence"/>
</dbReference>
<evidence type="ECO:0000313" key="2">
    <source>
        <dbReference type="Proteomes" id="UP001303046"/>
    </source>
</evidence>
<evidence type="ECO:0000313" key="1">
    <source>
        <dbReference type="EMBL" id="KAK6737280.1"/>
    </source>
</evidence>
<keyword evidence="2" id="KW-1185">Reference proteome</keyword>
<proteinExistence type="predicted"/>
<dbReference type="Gene3D" id="3.15.10.10">
    <property type="entry name" value="Bactericidal permeability-increasing protein, domain 1"/>
    <property type="match status" value="1"/>
</dbReference>
<dbReference type="EMBL" id="JAVFWL010000002">
    <property type="protein sequence ID" value="KAK6737280.1"/>
    <property type="molecule type" value="Genomic_DNA"/>
</dbReference>
<organism evidence="1 2">
    <name type="scientific">Necator americanus</name>
    <name type="common">Human hookworm</name>
    <dbReference type="NCBI Taxonomy" id="51031"/>
    <lineage>
        <taxon>Eukaryota</taxon>
        <taxon>Metazoa</taxon>
        <taxon>Ecdysozoa</taxon>
        <taxon>Nematoda</taxon>
        <taxon>Chromadorea</taxon>
        <taxon>Rhabditida</taxon>
        <taxon>Rhabditina</taxon>
        <taxon>Rhabditomorpha</taxon>
        <taxon>Strongyloidea</taxon>
        <taxon>Ancylostomatidae</taxon>
        <taxon>Bunostominae</taxon>
        <taxon>Necator</taxon>
    </lineage>
</organism>
<dbReference type="SUPFAM" id="SSF55394">
    <property type="entry name" value="Bactericidal permeability-increasing protein, BPI"/>
    <property type="match status" value="1"/>
</dbReference>